<dbReference type="InterPro" id="IPR036188">
    <property type="entry name" value="FAD/NAD-bd_sf"/>
</dbReference>
<protein>
    <submittedName>
        <fullName evidence="2">2-polyprenyl-6-methoxyphenol hydroxylase-like FAD-dependent oxidoreductase</fullName>
    </submittedName>
</protein>
<dbReference type="PANTHER" id="PTHR46865:SF8">
    <property type="entry name" value="POSSIBLE OXIDOREDUCTASE"/>
    <property type="match status" value="1"/>
</dbReference>
<dbReference type="Gene3D" id="3.50.50.60">
    <property type="entry name" value="FAD/NAD(P)-binding domain"/>
    <property type="match status" value="1"/>
</dbReference>
<evidence type="ECO:0000313" key="2">
    <source>
        <dbReference type="EMBL" id="MBA8822739.1"/>
    </source>
</evidence>
<dbReference type="PANTHER" id="PTHR46865">
    <property type="entry name" value="OXIDOREDUCTASE-RELATED"/>
    <property type="match status" value="1"/>
</dbReference>
<dbReference type="InterPro" id="IPR002938">
    <property type="entry name" value="FAD-bd"/>
</dbReference>
<evidence type="ECO:0000259" key="1">
    <source>
        <dbReference type="Pfam" id="PF01494"/>
    </source>
</evidence>
<dbReference type="RefSeq" id="WP_182542094.1">
    <property type="nucleotide sequence ID" value="NZ_JACGWZ010000001.1"/>
</dbReference>
<dbReference type="EMBL" id="JACGWZ010000001">
    <property type="protein sequence ID" value="MBA8822739.1"/>
    <property type="molecule type" value="Genomic_DNA"/>
</dbReference>
<feature type="domain" description="FAD-binding" evidence="1">
    <location>
        <begin position="2"/>
        <end position="333"/>
    </location>
</feature>
<keyword evidence="3" id="KW-1185">Reference proteome</keyword>
<reference evidence="2 3" key="1">
    <citation type="submission" date="2020-07" db="EMBL/GenBank/DDBJ databases">
        <title>Sequencing the genomes of 1000 actinobacteria strains.</title>
        <authorList>
            <person name="Klenk H.-P."/>
        </authorList>
    </citation>
    <scope>NUCLEOTIDE SEQUENCE [LARGE SCALE GENOMIC DNA]</scope>
    <source>
        <strain evidence="2 3">DSM 45975</strain>
    </source>
</reference>
<accession>A0A839DPS4</accession>
<dbReference type="Gene3D" id="3.30.9.10">
    <property type="entry name" value="D-Amino Acid Oxidase, subunit A, domain 2"/>
    <property type="match status" value="1"/>
</dbReference>
<gene>
    <name evidence="2" type="ORF">FHX42_000068</name>
</gene>
<dbReference type="SUPFAM" id="SSF51905">
    <property type="entry name" value="FAD/NAD(P)-binding domain"/>
    <property type="match status" value="1"/>
</dbReference>
<sequence>MKAVICGAGIAGLALAQRLRTLDWDVVVVEKAPGPRPQGYMIDFFGPGYDAAERMGVLPRVAELGYRVDGLSYLDDSGRRRAGMDYASLQRAVDGRLLSIMRPDLERALREQVDDDVDLRFGSTIARIDDDTDGVRVALDDGTVIDADVLVGADGIHSTVRERVFGPEQRYFRYLGFHTAAYTFDDPEVYESLGNRFCLTDTVDRQLGFYGLRDGRVAVFAVHRSSDPTLPDDAREAVRAEHSTLGWMAPRALAACPESSEIYYDQVAQVEVPRWSRGRVVLLGDACQAVSLLAGQGASLAIAGAYVLGEQLATADSVEDALTEYQRLWQPVATEKQRVGRNGAKWFLPPSTARLWARRIAFKLAGLPGLDKYFATALVGETPVPAEELDGRRAAPR</sequence>
<name>A0A839DPS4_9PSEU</name>
<proteinExistence type="predicted"/>
<dbReference type="Pfam" id="PF01494">
    <property type="entry name" value="FAD_binding_3"/>
    <property type="match status" value="1"/>
</dbReference>
<dbReference type="PRINTS" id="PR00420">
    <property type="entry name" value="RNGMNOXGNASE"/>
</dbReference>
<dbReference type="AlphaFoldDB" id="A0A839DPS4"/>
<comment type="caution">
    <text evidence="2">The sequence shown here is derived from an EMBL/GenBank/DDBJ whole genome shotgun (WGS) entry which is preliminary data.</text>
</comment>
<dbReference type="GO" id="GO:0071949">
    <property type="term" value="F:FAD binding"/>
    <property type="evidence" value="ECO:0007669"/>
    <property type="project" value="InterPro"/>
</dbReference>
<dbReference type="Proteomes" id="UP000569329">
    <property type="component" value="Unassembled WGS sequence"/>
</dbReference>
<evidence type="ECO:0000313" key="3">
    <source>
        <dbReference type="Proteomes" id="UP000569329"/>
    </source>
</evidence>
<dbReference type="InterPro" id="IPR051704">
    <property type="entry name" value="FAD_aromatic-hydroxylase"/>
</dbReference>
<organism evidence="2 3">
    <name type="scientific">Halosaccharopolyspora lacisalsi</name>
    <dbReference type="NCBI Taxonomy" id="1000566"/>
    <lineage>
        <taxon>Bacteria</taxon>
        <taxon>Bacillati</taxon>
        <taxon>Actinomycetota</taxon>
        <taxon>Actinomycetes</taxon>
        <taxon>Pseudonocardiales</taxon>
        <taxon>Pseudonocardiaceae</taxon>
        <taxon>Halosaccharopolyspora</taxon>
    </lineage>
</organism>